<accession>A0AAD9UW54</accession>
<keyword evidence="1" id="KW-0479">Metal-binding</keyword>
<keyword evidence="5" id="KW-1185">Reference proteome</keyword>
<comment type="caution">
    <text evidence="4">The sequence shown here is derived from an EMBL/GenBank/DDBJ whole genome shotgun (WGS) entry which is preliminary data.</text>
</comment>
<keyword evidence="1" id="KW-0863">Zinc-finger</keyword>
<dbReference type="PROSITE" id="PS50157">
    <property type="entry name" value="ZINC_FINGER_C2H2_2"/>
    <property type="match status" value="1"/>
</dbReference>
<proteinExistence type="predicted"/>
<dbReference type="InterPro" id="IPR013087">
    <property type="entry name" value="Znf_C2H2_type"/>
</dbReference>
<evidence type="ECO:0000313" key="5">
    <source>
        <dbReference type="Proteomes" id="UP001249851"/>
    </source>
</evidence>
<dbReference type="PANTHER" id="PTHR33845:SF1">
    <property type="entry name" value="C2H2-TYPE DOMAIN-CONTAINING PROTEIN"/>
    <property type="match status" value="1"/>
</dbReference>
<dbReference type="PANTHER" id="PTHR33845">
    <property type="entry name" value="C2H2-TYPE DOMAIN-CONTAINING PROTEIN"/>
    <property type="match status" value="1"/>
</dbReference>
<sequence length="518" mass="57313">MKFLPRKYRESQSDWFGKRGISWHISVAVRRNNNQLESQGLIHIIQNCTQGSSAVVSIMAHVLRTLKEEHPELQKVFFRQDNAGCYHSTATILSVPTIEKATGVAEVGFSDPQGGKGPADRMAANVKGHITRFVNEGNNVTNAKELEAAILSHGGLPGIRVAVLECLGETEVTGPQQKIAGISKLNNLRFSPGGVKVWQAFDIGPGKDIRLEETNECQFQNILSSFTPGDFRQVAPRTRQKEISSISSEEPGEEDASEADKQVFLCPKEGCTRAFQRHSSLERHIAFGTCSKAIERETLLDLAKLKYAAILQEGESSLPTITATSSSATETPAVRSEGWALKQAKKAYRFNEGQRQYLEAKFNIGQESGMKVDAETVSKEMGRARASNGERLFRVSEFLTAQQVASFFSRMAAKVRQHTIPDYISGDPDIIAMEDEQNFSSAKEAVMTALNFKHPVSYDQYNICSMVKENTLRKLKLDVLKLLCENLSISMPPGQRKKAPYISLLEDVVKNCSCSLTT</sequence>
<organism evidence="4 5">
    <name type="scientific">Acropora cervicornis</name>
    <name type="common">Staghorn coral</name>
    <dbReference type="NCBI Taxonomy" id="6130"/>
    <lineage>
        <taxon>Eukaryota</taxon>
        <taxon>Metazoa</taxon>
        <taxon>Cnidaria</taxon>
        <taxon>Anthozoa</taxon>
        <taxon>Hexacorallia</taxon>
        <taxon>Scleractinia</taxon>
        <taxon>Astrocoeniina</taxon>
        <taxon>Acroporidae</taxon>
        <taxon>Acropora</taxon>
    </lineage>
</organism>
<dbReference type="AlphaFoldDB" id="A0AAD9UW54"/>
<keyword evidence="1" id="KW-0862">Zinc</keyword>
<reference evidence="4" key="1">
    <citation type="journal article" date="2023" name="G3 (Bethesda)">
        <title>Whole genome assembly and annotation of the endangered Caribbean coral Acropora cervicornis.</title>
        <authorList>
            <person name="Selwyn J.D."/>
            <person name="Vollmer S.V."/>
        </authorList>
    </citation>
    <scope>NUCLEOTIDE SEQUENCE</scope>
    <source>
        <strain evidence="4">K2</strain>
    </source>
</reference>
<evidence type="ECO:0000256" key="1">
    <source>
        <dbReference type="PROSITE-ProRule" id="PRU00042"/>
    </source>
</evidence>
<protein>
    <recommendedName>
        <fullName evidence="3">C2H2-type domain-containing protein</fullName>
    </recommendedName>
</protein>
<feature type="domain" description="C2H2-type" evidence="3">
    <location>
        <begin position="264"/>
        <end position="293"/>
    </location>
</feature>
<feature type="region of interest" description="Disordered" evidence="2">
    <location>
        <begin position="237"/>
        <end position="259"/>
    </location>
</feature>
<reference evidence="4" key="2">
    <citation type="journal article" date="2023" name="Science">
        <title>Genomic signatures of disease resistance in endangered staghorn corals.</title>
        <authorList>
            <person name="Vollmer S.V."/>
            <person name="Selwyn J.D."/>
            <person name="Despard B.A."/>
            <person name="Roesel C.L."/>
        </authorList>
    </citation>
    <scope>NUCLEOTIDE SEQUENCE</scope>
    <source>
        <strain evidence="4">K2</strain>
    </source>
</reference>
<name>A0AAD9UW54_ACRCE</name>
<evidence type="ECO:0000256" key="2">
    <source>
        <dbReference type="SAM" id="MobiDB-lite"/>
    </source>
</evidence>
<evidence type="ECO:0000313" key="4">
    <source>
        <dbReference type="EMBL" id="KAK2552184.1"/>
    </source>
</evidence>
<evidence type="ECO:0000259" key="3">
    <source>
        <dbReference type="PROSITE" id="PS50157"/>
    </source>
</evidence>
<gene>
    <name evidence="4" type="ORF">P5673_026697</name>
</gene>
<dbReference type="GO" id="GO:0008270">
    <property type="term" value="F:zinc ion binding"/>
    <property type="evidence" value="ECO:0007669"/>
    <property type="project" value="UniProtKB-KW"/>
</dbReference>
<dbReference type="EMBL" id="JARQWQ010000089">
    <property type="protein sequence ID" value="KAK2552184.1"/>
    <property type="molecule type" value="Genomic_DNA"/>
</dbReference>
<dbReference type="Proteomes" id="UP001249851">
    <property type="component" value="Unassembled WGS sequence"/>
</dbReference>